<comment type="subunit">
    <text evidence="8">Catalytic component of the polycomb repressive deubiquitinase (PR-DUB) complex, at least composed of caly/calypso, Asx and sba (MBD5/6 homolog). The PR-DUB complex associates with nucleosomes to mediate deubiquitination of histone H2AK118ub1 substrates; the association requires the positively charged C-terminal tail of caly, probably due to direct binding of DNA. Interacts (via ULD domain) with Asx (via DEUBAD domain); the interaction produces a stable heterodimer with a composite binding site for ubiquitin. Homodimerizes (via coiled-coil hinge-region between the UCH and ULD domains) to mediate assembly of 2 copies of the caly-Asx heterodimer into a bisymmetric tetramer; dimerization enhances PR-DUB association with nucleosomes.</text>
</comment>
<comment type="caution">
    <text evidence="16">The sequence shown here is derived from an EMBL/GenBank/DDBJ whole genome shotgun (WGS) entry which is preliminary data.</text>
</comment>
<feature type="active site" description="Nucleophile" evidence="10 12">
    <location>
        <position position="88"/>
    </location>
</feature>
<evidence type="ECO:0000256" key="5">
    <source>
        <dbReference type="ARBA" id="ARBA00022801"/>
    </source>
</evidence>
<dbReference type="PIRSF" id="PIRSF038120">
    <property type="entry name" value="Ubiquitinyl_hydrolase_UCH37"/>
    <property type="match status" value="1"/>
</dbReference>
<dbReference type="PANTHER" id="PTHR10589:SF16">
    <property type="entry name" value="UBIQUITIN CARBOXYL-TERMINAL HYDROLASE ISOZYME L5"/>
    <property type="match status" value="1"/>
</dbReference>
<dbReference type="PRINTS" id="PR00707">
    <property type="entry name" value="UBCTHYDRLASE"/>
</dbReference>
<keyword evidence="14" id="KW-0175">Coiled coil</keyword>
<keyword evidence="5 9" id="KW-0378">Hydrolase</keyword>
<keyword evidence="3 9" id="KW-0645">Protease</keyword>
<evidence type="ECO:0000256" key="11">
    <source>
        <dbReference type="PIRSR" id="PIRSR038120-2"/>
    </source>
</evidence>
<feature type="site" description="Important for enzyme activity" evidence="11 12">
    <location>
        <position position="179"/>
    </location>
</feature>
<dbReference type="PANTHER" id="PTHR10589">
    <property type="entry name" value="UBIQUITIN CARBOXYL-TERMINAL HYDROLASE"/>
    <property type="match status" value="1"/>
</dbReference>
<dbReference type="PROSITE" id="PS52049">
    <property type="entry name" value="ULD"/>
    <property type="match status" value="1"/>
</dbReference>
<feature type="active site" description="Proton donor" evidence="10 12">
    <location>
        <position position="164"/>
    </location>
</feature>
<name>A0A226ELH4_FOLCA</name>
<proteinExistence type="inferred from homology"/>
<dbReference type="Gene3D" id="3.40.532.10">
    <property type="entry name" value="Peptidase C12, ubiquitin carboxyl-terminal hydrolase"/>
    <property type="match status" value="1"/>
</dbReference>
<comment type="similarity">
    <text evidence="2 9 12 13">Belongs to the peptidase C12 family.</text>
</comment>
<feature type="domain" description="UCH catalytic" evidence="15">
    <location>
        <begin position="7"/>
        <end position="226"/>
    </location>
</feature>
<dbReference type="InterPro" id="IPR036959">
    <property type="entry name" value="Peptidase_C12_UCH_sf"/>
</dbReference>
<dbReference type="GO" id="GO:0016579">
    <property type="term" value="P:protein deubiquitination"/>
    <property type="evidence" value="ECO:0007669"/>
    <property type="project" value="InterPro"/>
</dbReference>
<evidence type="ECO:0000256" key="1">
    <source>
        <dbReference type="ARBA" id="ARBA00000707"/>
    </source>
</evidence>
<dbReference type="OrthoDB" id="1924260at2759"/>
<evidence type="ECO:0000256" key="7">
    <source>
        <dbReference type="ARBA" id="ARBA00046227"/>
    </source>
</evidence>
<evidence type="ECO:0000256" key="10">
    <source>
        <dbReference type="PIRSR" id="PIRSR038120-1"/>
    </source>
</evidence>
<dbReference type="OMA" id="YIQYEIQ"/>
<dbReference type="InterPro" id="IPR041507">
    <property type="entry name" value="UCH_C"/>
</dbReference>
<dbReference type="InterPro" id="IPR038765">
    <property type="entry name" value="Papain-like_cys_pep_sf"/>
</dbReference>
<evidence type="ECO:0000313" key="16">
    <source>
        <dbReference type="EMBL" id="OXA57987.1"/>
    </source>
</evidence>
<dbReference type="AlphaFoldDB" id="A0A226ELH4"/>
<keyword evidence="4 9" id="KW-0833">Ubl conjugation pathway</keyword>
<dbReference type="InterPro" id="IPR017390">
    <property type="entry name" value="Ubiquitinyl_hydrolase_UCH37"/>
</dbReference>
<protein>
    <recommendedName>
        <fullName evidence="9 13">Ubiquitin carboxyl-terminal hydrolase</fullName>
        <ecNumber evidence="9 13">3.4.19.12</ecNumber>
    </recommendedName>
</protein>
<dbReference type="GO" id="GO:0006511">
    <property type="term" value="P:ubiquitin-dependent protein catabolic process"/>
    <property type="evidence" value="ECO:0007669"/>
    <property type="project" value="UniProtKB-UniRule"/>
</dbReference>
<dbReference type="PROSITE" id="PS52048">
    <property type="entry name" value="UCH_DOMAIN"/>
    <property type="match status" value="1"/>
</dbReference>
<dbReference type="InterPro" id="IPR001578">
    <property type="entry name" value="Peptidase_C12_UCH"/>
</dbReference>
<evidence type="ECO:0000256" key="14">
    <source>
        <dbReference type="SAM" id="Coils"/>
    </source>
</evidence>
<dbReference type="CDD" id="cd09617">
    <property type="entry name" value="Peptidase_C12_UCH37_BAP1"/>
    <property type="match status" value="1"/>
</dbReference>
<dbReference type="GO" id="GO:0005737">
    <property type="term" value="C:cytoplasm"/>
    <property type="evidence" value="ECO:0007669"/>
    <property type="project" value="TreeGrafter"/>
</dbReference>
<evidence type="ECO:0000256" key="13">
    <source>
        <dbReference type="RuleBase" id="RU361215"/>
    </source>
</evidence>
<dbReference type="Proteomes" id="UP000198287">
    <property type="component" value="Unassembled WGS sequence"/>
</dbReference>
<evidence type="ECO:0000256" key="9">
    <source>
        <dbReference type="PIRNR" id="PIRNR038120"/>
    </source>
</evidence>
<reference evidence="16 17" key="1">
    <citation type="submission" date="2015-12" db="EMBL/GenBank/DDBJ databases">
        <title>The genome of Folsomia candida.</title>
        <authorList>
            <person name="Faddeeva A."/>
            <person name="Derks M.F."/>
            <person name="Anvar Y."/>
            <person name="Smit S."/>
            <person name="Van Straalen N."/>
            <person name="Roelofs D."/>
        </authorList>
    </citation>
    <scope>NUCLEOTIDE SEQUENCE [LARGE SCALE GENOMIC DNA]</scope>
    <source>
        <strain evidence="16 17">VU population</strain>
        <tissue evidence="16">Whole body</tissue>
    </source>
</reference>
<evidence type="ECO:0000256" key="6">
    <source>
        <dbReference type="ARBA" id="ARBA00022807"/>
    </source>
</evidence>
<dbReference type="EMBL" id="LNIX01000003">
    <property type="protein sequence ID" value="OXA57987.1"/>
    <property type="molecule type" value="Genomic_DNA"/>
</dbReference>
<evidence type="ECO:0000256" key="4">
    <source>
        <dbReference type="ARBA" id="ARBA00022786"/>
    </source>
</evidence>
<evidence type="ECO:0000256" key="12">
    <source>
        <dbReference type="PROSITE-ProRule" id="PRU01393"/>
    </source>
</evidence>
<feature type="coiled-coil region" evidence="14">
    <location>
        <begin position="222"/>
        <end position="270"/>
    </location>
</feature>
<accession>A0A226ELH4</accession>
<evidence type="ECO:0000313" key="17">
    <source>
        <dbReference type="Proteomes" id="UP000198287"/>
    </source>
</evidence>
<comment type="function">
    <text evidence="7">Catalytic component of the polycomb repressive deubiquitinase (PR-DUB) complex, a complex that specifically mediates deubiquitination of histone H2A monoubiquitinated at 'Lys-119' (H2AK118ub1). Mediates bisymmetric organization of the PR-DUB complex and is involved in association with nucleosomes to mediate deubiquitination. Does not deubiquitinate monoubiquitinated histone H2B. Required to maintain the transcriptionally repressive state of homeotic genes throughout development. The PR-DUB complex has weak or no activity toward 'Lys-48'- and 'Lys-63'-linked polyubiquitin chains. Polycomb group (PcG) protein.</text>
</comment>
<gene>
    <name evidence="16" type="ORF">Fcan01_08083</name>
</gene>
<feature type="site" description="Transition state stabilizer" evidence="12">
    <location>
        <position position="82"/>
    </location>
</feature>
<evidence type="ECO:0000259" key="15">
    <source>
        <dbReference type="PROSITE" id="PS52048"/>
    </source>
</evidence>
<evidence type="ECO:0000256" key="3">
    <source>
        <dbReference type="ARBA" id="ARBA00022670"/>
    </source>
</evidence>
<evidence type="ECO:0000256" key="8">
    <source>
        <dbReference type="ARBA" id="ARBA00049710"/>
    </source>
</evidence>
<sequence>MTEAEGSWCLMESDPAVFTELIKEFGVKGLQVEELWSLDAEHFERLQPVHGLIFLFKWIGPSVDSSDSEAIVTDDKIFFARQVIRNACATQAIVQILMNLESSELELGETLRDFKEFTKTFDSSMKGLALSNSDTIRNVHNSFSRQQIFEFDNKSAPKDDDVFHFVSYIPIAGRLYELDGLKEGPLDHGQIPEGKDWTDIVTVVLQDRINKYSENEIHFNLLAIVNDRKVECEKKIAALEATGRATPEKILELKQLIEDEESKRHKFRMENVRRKHNYLPLIVEFLKELAQQKQLIPLYEKAKEKCETKKKSKSKSST</sequence>
<keyword evidence="17" id="KW-1185">Reference proteome</keyword>
<comment type="catalytic activity">
    <reaction evidence="1 9 12 13">
        <text>Thiol-dependent hydrolysis of ester, thioester, amide, peptide and isopeptide bonds formed by the C-terminal Gly of ubiquitin (a 76-residue protein attached to proteins as an intracellular targeting signal).</text>
        <dbReference type="EC" id="3.4.19.12"/>
    </reaction>
</comment>
<dbReference type="SUPFAM" id="SSF54001">
    <property type="entry name" value="Cysteine proteinases"/>
    <property type="match status" value="1"/>
</dbReference>
<dbReference type="GO" id="GO:0004843">
    <property type="term" value="F:cysteine-type deubiquitinase activity"/>
    <property type="evidence" value="ECO:0007669"/>
    <property type="project" value="UniProtKB-UniRule"/>
</dbReference>
<keyword evidence="6 9" id="KW-0788">Thiol protease</keyword>
<organism evidence="16 17">
    <name type="scientific">Folsomia candida</name>
    <name type="common">Springtail</name>
    <dbReference type="NCBI Taxonomy" id="158441"/>
    <lineage>
        <taxon>Eukaryota</taxon>
        <taxon>Metazoa</taxon>
        <taxon>Ecdysozoa</taxon>
        <taxon>Arthropoda</taxon>
        <taxon>Hexapoda</taxon>
        <taxon>Collembola</taxon>
        <taxon>Entomobryomorpha</taxon>
        <taxon>Isotomoidea</taxon>
        <taxon>Isotomidae</taxon>
        <taxon>Proisotominae</taxon>
        <taxon>Folsomia</taxon>
    </lineage>
</organism>
<evidence type="ECO:0000256" key="2">
    <source>
        <dbReference type="ARBA" id="ARBA00009326"/>
    </source>
</evidence>
<dbReference type="EC" id="3.4.19.12" evidence="9 13"/>
<dbReference type="FunFam" id="3.40.532.10:FF:000009">
    <property type="entry name" value="Ubiquitin carboxyl-terminal hydrolase"/>
    <property type="match status" value="1"/>
</dbReference>
<dbReference type="Pfam" id="PF18031">
    <property type="entry name" value="UCH_C"/>
    <property type="match status" value="1"/>
</dbReference>
<dbReference type="Pfam" id="PF01088">
    <property type="entry name" value="Peptidase_C12"/>
    <property type="match status" value="1"/>
</dbReference>
<dbReference type="STRING" id="158441.A0A226ELH4"/>